<dbReference type="GO" id="GO:0005886">
    <property type="term" value="C:plasma membrane"/>
    <property type="evidence" value="ECO:0007669"/>
    <property type="project" value="UniProtKB-SubCell"/>
</dbReference>
<evidence type="ECO:0000256" key="5">
    <source>
        <dbReference type="ARBA" id="ARBA00022989"/>
    </source>
</evidence>
<name>A0A1H1SWR6_9MICC</name>
<dbReference type="PANTHER" id="PTHR30250">
    <property type="entry name" value="PST FAMILY PREDICTED COLANIC ACID TRANSPORTER"/>
    <property type="match status" value="1"/>
</dbReference>
<dbReference type="Pfam" id="PF13440">
    <property type="entry name" value="Polysacc_synt_3"/>
    <property type="match status" value="1"/>
</dbReference>
<evidence type="ECO:0000256" key="2">
    <source>
        <dbReference type="ARBA" id="ARBA00007430"/>
    </source>
</evidence>
<sequence>MKRPAPSAEPVNVQPGAGLRRPGATTALAWSLLNTGLAKFGTLGIGIVLARLLGPESYGSFAVAMVALLAVLTFNELGVSLAIVRWPGNPALIAPTVTTISFASSVVICGAGLVAAPWFAGFMGDPESTGVVRVMVCCVLVSGVVATPAALMQRALDQKMKMLIDQVNVWTGAVVSVCLVLAGLGAMSLAVGRLAGTVAAGVLFVVKSPLPLRVGMDRAYLLPLLRFGLPLAGTSIIVFCVGYLDQLITGSTLGPVMLGMYVLAFNLSNWPATVFSQPLRSVAPVVLARLQHDSGKMRTTVTALIGVSASVVFPAVTLLAAEADAIVRLVYGDAWANAAAALFWLAMLAGFRILFELIYDYLVVAGMTGSIMSIQVCWLAALVPALFFGAAGGISGIALAQFAVVVALVFPLYLWRLRTVGLHPGLVLRQLLLPATGSVILLALSGLLNLMDLPAVWALVLSGIAATLVAAGLLWLKRSDVGILKKLGRSGGLGDH</sequence>
<feature type="transmembrane region" description="Helical" evidence="7">
    <location>
        <begin position="256"/>
        <end position="279"/>
    </location>
</feature>
<evidence type="ECO:0000313" key="8">
    <source>
        <dbReference type="EMBL" id="SDS52430.1"/>
    </source>
</evidence>
<evidence type="ECO:0000256" key="1">
    <source>
        <dbReference type="ARBA" id="ARBA00004651"/>
    </source>
</evidence>
<dbReference type="PANTHER" id="PTHR30250:SF10">
    <property type="entry name" value="LIPOPOLYSACCHARIDE BIOSYNTHESIS PROTEIN WZXC"/>
    <property type="match status" value="1"/>
</dbReference>
<protein>
    <submittedName>
        <fullName evidence="8">Polysaccharide biosynthesis protein</fullName>
    </submittedName>
</protein>
<comment type="similarity">
    <text evidence="2">Belongs to the polysaccharide synthase family.</text>
</comment>
<dbReference type="Proteomes" id="UP000198751">
    <property type="component" value="Chromosome I"/>
</dbReference>
<evidence type="ECO:0000313" key="9">
    <source>
        <dbReference type="Proteomes" id="UP000198751"/>
    </source>
</evidence>
<feature type="transmembrane region" description="Helical" evidence="7">
    <location>
        <begin position="163"/>
        <end position="184"/>
    </location>
</feature>
<feature type="transmembrane region" description="Helical" evidence="7">
    <location>
        <begin position="426"/>
        <end position="448"/>
    </location>
</feature>
<feature type="transmembrane region" description="Helical" evidence="7">
    <location>
        <begin position="300"/>
        <end position="322"/>
    </location>
</feature>
<feature type="transmembrane region" description="Helical" evidence="7">
    <location>
        <begin position="61"/>
        <end position="84"/>
    </location>
</feature>
<proteinExistence type="inferred from homology"/>
<comment type="subcellular location">
    <subcellularLocation>
        <location evidence="1">Cell membrane</location>
        <topology evidence="1">Multi-pass membrane protein</topology>
    </subcellularLocation>
</comment>
<feature type="transmembrane region" description="Helical" evidence="7">
    <location>
        <begin position="454"/>
        <end position="476"/>
    </location>
</feature>
<feature type="transmembrane region" description="Helical" evidence="7">
    <location>
        <begin position="131"/>
        <end position="151"/>
    </location>
</feature>
<evidence type="ECO:0000256" key="7">
    <source>
        <dbReference type="SAM" id="Phobius"/>
    </source>
</evidence>
<accession>A0A1H1SWR6</accession>
<keyword evidence="3" id="KW-1003">Cell membrane</keyword>
<feature type="transmembrane region" description="Helical" evidence="7">
    <location>
        <begin position="361"/>
        <end position="381"/>
    </location>
</feature>
<dbReference type="InterPro" id="IPR050833">
    <property type="entry name" value="Poly_Biosynth_Transport"/>
</dbReference>
<dbReference type="RefSeq" id="WP_091716887.1">
    <property type="nucleotide sequence ID" value="NZ_LT629779.1"/>
</dbReference>
<keyword evidence="5 7" id="KW-1133">Transmembrane helix</keyword>
<evidence type="ECO:0000256" key="6">
    <source>
        <dbReference type="ARBA" id="ARBA00023136"/>
    </source>
</evidence>
<feature type="transmembrane region" description="Helical" evidence="7">
    <location>
        <begin position="334"/>
        <end position="354"/>
    </location>
</feature>
<keyword evidence="6 7" id="KW-0472">Membrane</keyword>
<dbReference type="OrthoDB" id="9770347at2"/>
<keyword evidence="9" id="KW-1185">Reference proteome</keyword>
<feature type="transmembrane region" description="Helical" evidence="7">
    <location>
        <begin position="190"/>
        <end position="212"/>
    </location>
</feature>
<dbReference type="EMBL" id="LT629779">
    <property type="protein sequence ID" value="SDS52430.1"/>
    <property type="molecule type" value="Genomic_DNA"/>
</dbReference>
<organism evidence="8 9">
    <name type="scientific">Pseudarthrobacter equi</name>
    <dbReference type="NCBI Taxonomy" id="728066"/>
    <lineage>
        <taxon>Bacteria</taxon>
        <taxon>Bacillati</taxon>
        <taxon>Actinomycetota</taxon>
        <taxon>Actinomycetes</taxon>
        <taxon>Micrococcales</taxon>
        <taxon>Micrococcaceae</taxon>
        <taxon>Pseudarthrobacter</taxon>
    </lineage>
</organism>
<dbReference type="AlphaFoldDB" id="A0A1H1SWR6"/>
<evidence type="ECO:0000256" key="4">
    <source>
        <dbReference type="ARBA" id="ARBA00022692"/>
    </source>
</evidence>
<feature type="transmembrane region" description="Helical" evidence="7">
    <location>
        <begin position="27"/>
        <end position="49"/>
    </location>
</feature>
<evidence type="ECO:0000256" key="3">
    <source>
        <dbReference type="ARBA" id="ARBA00022475"/>
    </source>
</evidence>
<gene>
    <name evidence="8" type="ORF">SAMN04489743_0256</name>
</gene>
<feature type="transmembrane region" description="Helical" evidence="7">
    <location>
        <begin position="224"/>
        <end position="244"/>
    </location>
</feature>
<keyword evidence="4 7" id="KW-0812">Transmembrane</keyword>
<feature type="transmembrane region" description="Helical" evidence="7">
    <location>
        <begin position="91"/>
        <end position="119"/>
    </location>
</feature>
<reference evidence="9" key="1">
    <citation type="submission" date="2016-10" db="EMBL/GenBank/DDBJ databases">
        <authorList>
            <person name="Varghese N."/>
            <person name="Submissions S."/>
        </authorList>
    </citation>
    <scope>NUCLEOTIDE SEQUENCE [LARGE SCALE GENOMIC DNA]</scope>
    <source>
        <strain evidence="9">IMMIB L-1606</strain>
    </source>
</reference>
<feature type="transmembrane region" description="Helical" evidence="7">
    <location>
        <begin position="387"/>
        <end position="414"/>
    </location>
</feature>